<dbReference type="EMBL" id="FOGC01000001">
    <property type="protein sequence ID" value="SEQ17844.1"/>
    <property type="molecule type" value="Genomic_DNA"/>
</dbReference>
<dbReference type="RefSeq" id="WP_092672024.1">
    <property type="nucleotide sequence ID" value="NZ_FOGC01000001.1"/>
</dbReference>
<dbReference type="NCBIfam" id="NF003967">
    <property type="entry name" value="PRK05461.1"/>
    <property type="match status" value="1"/>
</dbReference>
<dbReference type="Pfam" id="PF04379">
    <property type="entry name" value="DUF525"/>
    <property type="match status" value="1"/>
</dbReference>
<dbReference type="InterPro" id="IPR007474">
    <property type="entry name" value="ApaG_domain"/>
</dbReference>
<evidence type="ECO:0000313" key="4">
    <source>
        <dbReference type="EMBL" id="SEQ17844.1"/>
    </source>
</evidence>
<organism evidence="4 5">
    <name type="scientific">Rosenbergiella nectarea</name>
    <dbReference type="NCBI Taxonomy" id="988801"/>
    <lineage>
        <taxon>Bacteria</taxon>
        <taxon>Pseudomonadati</taxon>
        <taxon>Pseudomonadota</taxon>
        <taxon>Gammaproteobacteria</taxon>
        <taxon>Enterobacterales</taxon>
        <taxon>Erwiniaceae</taxon>
        <taxon>Rosenbergiella</taxon>
    </lineage>
</organism>
<dbReference type="HAMAP" id="MF_00791">
    <property type="entry name" value="ApaG"/>
    <property type="match status" value="1"/>
</dbReference>
<reference evidence="5" key="1">
    <citation type="submission" date="2016-10" db="EMBL/GenBank/DDBJ databases">
        <authorList>
            <person name="Varghese N."/>
            <person name="Submissions S."/>
        </authorList>
    </citation>
    <scope>NUCLEOTIDE SEQUENCE [LARGE SCALE GENOMIC DNA]</scope>
    <source>
        <strain evidence="5">8N4</strain>
    </source>
</reference>
<sequence>MSETTALTISVTTHYLPAHSAPDANQYQFAYTITLENHSDQPMQLLERYWLITDGNEKKTEVEGEGVIGKQPTLQVGERFQYTSGAMLETPVGTMQGHYLMRNEDGSEFKAPIPMFLLAVEGALH</sequence>
<feature type="domain" description="ApaG" evidence="3">
    <location>
        <begin position="1"/>
        <end position="125"/>
    </location>
</feature>
<dbReference type="SUPFAM" id="SSF110069">
    <property type="entry name" value="ApaG-like"/>
    <property type="match status" value="1"/>
</dbReference>
<dbReference type="PANTHER" id="PTHR14289:SF16">
    <property type="entry name" value="POLYMERASE DELTA-INTERACTING PROTEIN 2"/>
    <property type="match status" value="1"/>
</dbReference>
<dbReference type="PANTHER" id="PTHR14289">
    <property type="entry name" value="F-BOX ONLY PROTEIN 3"/>
    <property type="match status" value="1"/>
</dbReference>
<evidence type="ECO:0000256" key="2">
    <source>
        <dbReference type="HAMAP-Rule" id="MF_00791"/>
    </source>
</evidence>
<protein>
    <recommendedName>
        <fullName evidence="1 2">Protein ApaG</fullName>
    </recommendedName>
</protein>
<evidence type="ECO:0000313" key="5">
    <source>
        <dbReference type="Proteomes" id="UP000242515"/>
    </source>
</evidence>
<proteinExistence type="inferred from homology"/>
<gene>
    <name evidence="2" type="primary">apaG</name>
    <name evidence="4" type="ORF">SAMN05216522_101436</name>
</gene>
<dbReference type="InterPro" id="IPR036767">
    <property type="entry name" value="ApaG_sf"/>
</dbReference>
<dbReference type="PROSITE" id="PS51087">
    <property type="entry name" value="APAG"/>
    <property type="match status" value="1"/>
</dbReference>
<evidence type="ECO:0000256" key="1">
    <source>
        <dbReference type="ARBA" id="ARBA00017693"/>
    </source>
</evidence>
<name>A0A1H9DWL4_9GAMM</name>
<dbReference type="Gene3D" id="2.60.40.1470">
    <property type="entry name" value="ApaG domain"/>
    <property type="match status" value="1"/>
</dbReference>
<dbReference type="STRING" id="988801.SAMN05216522_101436"/>
<keyword evidence="5" id="KW-1185">Reference proteome</keyword>
<dbReference type="OrthoDB" id="9795226at2"/>
<dbReference type="Proteomes" id="UP000242515">
    <property type="component" value="Unassembled WGS sequence"/>
</dbReference>
<dbReference type="GO" id="GO:0070987">
    <property type="term" value="P:error-free translesion synthesis"/>
    <property type="evidence" value="ECO:0007669"/>
    <property type="project" value="TreeGrafter"/>
</dbReference>
<dbReference type="InterPro" id="IPR023065">
    <property type="entry name" value="Uncharacterised_ApaG"/>
</dbReference>
<dbReference type="AlphaFoldDB" id="A0A1H9DWL4"/>
<accession>A0A1H9DWL4</accession>
<evidence type="ECO:0000259" key="3">
    <source>
        <dbReference type="PROSITE" id="PS51087"/>
    </source>
</evidence>